<reference evidence="2" key="3">
    <citation type="submission" date="2023-06" db="EMBL/GenBank/DDBJ databases">
        <authorList>
            <person name="Lucena T."/>
            <person name="Sun Q."/>
        </authorList>
    </citation>
    <scope>NUCLEOTIDE SEQUENCE</scope>
    <source>
        <strain evidence="2">CECT 7184</strain>
    </source>
</reference>
<organism evidence="2 3">
    <name type="scientific">Paenimyroides ceti</name>
    <dbReference type="NCBI Taxonomy" id="395087"/>
    <lineage>
        <taxon>Bacteria</taxon>
        <taxon>Pseudomonadati</taxon>
        <taxon>Bacteroidota</taxon>
        <taxon>Flavobacteriia</taxon>
        <taxon>Flavobacteriales</taxon>
        <taxon>Flavobacteriaceae</taxon>
        <taxon>Paenimyroides</taxon>
    </lineage>
</organism>
<dbReference type="RefSeq" id="WP_290362075.1">
    <property type="nucleotide sequence ID" value="NZ_JAUFQU010000001.1"/>
</dbReference>
<proteinExistence type="predicted"/>
<sequence length="762" mass="89459">MKKNFLKNWSLIFSSVVTLTAGVYAYGCADGWWGYDYSSSFAPEYFVDNSYKPLFYSPYERFYNNDYLSNYTSKHNEDIVQDWKNYLGNTVPSATLKAYLITDSLNMDIQRFHENSKNKLSSSLNTSDKKVKKFLDFLYYAKMIEDYSTQTYDYWNYENRVIENASQSIVDEVEKFYKKVDKGDEFFANRMWFQVLKAKFYSDNRASVISFFEETKAKQPQNLLYSRALSYVAGAYHAQKDFIKANLYYAEIFNREPKLRHETLYNFRPMDKKELNTALASTKDKDIQAAIWAMSGYYQDEAACMKEIYALNPKSPHIDYLLTRWVNIQESAINVFMDKSLKSTAEYQKEIKGKIDQKTLTWINDVASKPEKLNNPALWNMAAGYLNIFQGEHQKAKSLFDKALKTAGNDKNIKNEARLFNLINEVSQIKTIDDKAQSTLITDLNWLFYEVPQQHTYDSPFRYNYASSWIKQYISAVYRGNKNPLMAELVNSDRSYYLVKDNVAAMEQFFLRKNKTAWEEMFVGLYDYNLSDINESNAIYLFYQDKVDAAIAEMEKTTTAKGTYYDNTEYTILYKDLILPGNPFNGKIKDCNDCDHMAKQTVTYTKISFLKKVKEMQDKIKAGDDVYNNALLVGNAFYNASYFGNARTYYYNKIIGEYGNGISAYNQPYLMSMKQVRKYYEMALKAAQTNEQKAKMSYLLAKVERNEFYNKEYFSRDYYYGYGEIMIKKWQGFKDLQTKYADTKYYQDVINECGYFRKYLGI</sequence>
<name>A0ABT8CYD9_9FLAO</name>
<gene>
    <name evidence="1" type="ORF">QW060_02165</name>
    <name evidence="2" type="ORF">QW060_21310</name>
</gene>
<evidence type="ECO:0008006" key="4">
    <source>
        <dbReference type="Google" id="ProtNLM"/>
    </source>
</evidence>
<protein>
    <recommendedName>
        <fullName evidence="4">Tetratricopeptide repeat protein</fullName>
    </recommendedName>
</protein>
<reference evidence="2" key="1">
    <citation type="journal article" date="2014" name="Int. J. Syst. Evol. Microbiol.">
        <title>Complete genome of a new Firmicutes species belonging to the dominant human colonic microbiota ('Ruminococcus bicirculans') reveals two chromosomes and a selective capacity to utilize plant glucans.</title>
        <authorList>
            <consortium name="NISC Comparative Sequencing Program"/>
            <person name="Wegmann U."/>
            <person name="Louis P."/>
            <person name="Goesmann A."/>
            <person name="Henrissat B."/>
            <person name="Duncan S.H."/>
            <person name="Flint H.J."/>
        </authorList>
    </citation>
    <scope>NUCLEOTIDE SEQUENCE</scope>
    <source>
        <strain evidence="2">CECT 7184</strain>
    </source>
</reference>
<reference evidence="3" key="2">
    <citation type="journal article" date="2019" name="Int. J. Syst. Evol. Microbiol.">
        <title>The Global Catalogue of Microorganisms (GCM) 10K type strain sequencing project: providing services to taxonomists for standard genome sequencing and annotation.</title>
        <authorList>
            <consortium name="The Broad Institute Genomics Platform"/>
            <consortium name="The Broad Institute Genome Sequencing Center for Infectious Disease"/>
            <person name="Wu L."/>
            <person name="Ma J."/>
        </authorList>
    </citation>
    <scope>NUCLEOTIDE SEQUENCE [LARGE SCALE GENOMIC DNA]</scope>
    <source>
        <strain evidence="3">CECT 7184</strain>
    </source>
</reference>
<evidence type="ECO:0000313" key="2">
    <source>
        <dbReference type="EMBL" id="MDN3709519.1"/>
    </source>
</evidence>
<dbReference type="EMBL" id="JAUFQU010000001">
    <property type="protein sequence ID" value="MDN3705930.1"/>
    <property type="molecule type" value="Genomic_DNA"/>
</dbReference>
<evidence type="ECO:0000313" key="1">
    <source>
        <dbReference type="EMBL" id="MDN3705930.1"/>
    </source>
</evidence>
<accession>A0ABT8CYD9</accession>
<dbReference type="EMBL" id="JAUFQU010000039">
    <property type="protein sequence ID" value="MDN3709519.1"/>
    <property type="molecule type" value="Genomic_DNA"/>
</dbReference>
<keyword evidence="3" id="KW-1185">Reference proteome</keyword>
<comment type="caution">
    <text evidence="2">The sequence shown here is derived from an EMBL/GenBank/DDBJ whole genome shotgun (WGS) entry which is preliminary data.</text>
</comment>
<evidence type="ECO:0000313" key="3">
    <source>
        <dbReference type="Proteomes" id="UP001242368"/>
    </source>
</evidence>
<dbReference type="Proteomes" id="UP001242368">
    <property type="component" value="Unassembled WGS sequence"/>
</dbReference>